<comment type="caution">
    <text evidence="4">The sequence shown here is derived from an EMBL/GenBank/DDBJ whole genome shotgun (WGS) entry which is preliminary data.</text>
</comment>
<evidence type="ECO:0000256" key="2">
    <source>
        <dbReference type="SAM" id="Phobius"/>
    </source>
</evidence>
<gene>
    <name evidence="3" type="ORF">EDS130_LOCUS7487</name>
    <name evidence="4" type="ORF">XAT740_LOCUS28487</name>
</gene>
<evidence type="ECO:0000313" key="5">
    <source>
        <dbReference type="Proteomes" id="UP000663828"/>
    </source>
</evidence>
<evidence type="ECO:0000256" key="1">
    <source>
        <dbReference type="SAM" id="MobiDB-lite"/>
    </source>
</evidence>
<feature type="transmembrane region" description="Helical" evidence="2">
    <location>
        <begin position="6"/>
        <end position="35"/>
    </location>
</feature>
<dbReference type="EMBL" id="CAJNOJ010000023">
    <property type="protein sequence ID" value="CAF0854627.1"/>
    <property type="molecule type" value="Genomic_DNA"/>
</dbReference>
<evidence type="ECO:0000313" key="4">
    <source>
        <dbReference type="EMBL" id="CAF1293871.1"/>
    </source>
</evidence>
<feature type="region of interest" description="Disordered" evidence="1">
    <location>
        <begin position="227"/>
        <end position="247"/>
    </location>
</feature>
<dbReference type="AlphaFoldDB" id="A0A815DHY7"/>
<accession>A0A815DHY7</accession>
<keyword evidence="5" id="KW-1185">Reference proteome</keyword>
<feature type="compositionally biased region" description="Low complexity" evidence="1">
    <location>
        <begin position="229"/>
        <end position="247"/>
    </location>
</feature>
<dbReference type="Proteomes" id="UP000663828">
    <property type="component" value="Unassembled WGS sequence"/>
</dbReference>
<dbReference type="OrthoDB" id="10069643at2759"/>
<dbReference type="EMBL" id="CAJNOR010002435">
    <property type="protein sequence ID" value="CAF1293871.1"/>
    <property type="molecule type" value="Genomic_DNA"/>
</dbReference>
<protein>
    <submittedName>
        <fullName evidence="4">Uncharacterized protein</fullName>
    </submittedName>
</protein>
<organism evidence="4 5">
    <name type="scientific">Adineta ricciae</name>
    <name type="common">Rotifer</name>
    <dbReference type="NCBI Taxonomy" id="249248"/>
    <lineage>
        <taxon>Eukaryota</taxon>
        <taxon>Metazoa</taxon>
        <taxon>Spiralia</taxon>
        <taxon>Gnathifera</taxon>
        <taxon>Rotifera</taxon>
        <taxon>Eurotatoria</taxon>
        <taxon>Bdelloidea</taxon>
        <taxon>Adinetida</taxon>
        <taxon>Adinetidae</taxon>
        <taxon>Adineta</taxon>
    </lineage>
</organism>
<keyword evidence="2" id="KW-1133">Transmembrane helix</keyword>
<keyword evidence="2" id="KW-0812">Transmembrane</keyword>
<dbReference type="Proteomes" id="UP000663852">
    <property type="component" value="Unassembled WGS sequence"/>
</dbReference>
<sequence length="384" mass="41324">MFDPTLVLRFVLMAVTAATGVGVISAGITVGVIAAQQQGFLRESTTVFKSSAGIAVNRYIGPSEVPLFYDAVETMLELADSVKEVLREKYGDKFVNVEIVTFSATPNVTLNDSKTSPRDAKSAASGVESSAINLRTHNVAEIEGRQSNHDCKIDVDIINCTIESWDNKNCPPIHFRIDNCTDFLGNILECVNQTIPVYQCTNETQDIINCDGNITLRIPHHCYSGPNQTSPTNPTLRTTTSISSTSTQTTTTALSDKSTTTITAEHKCEAPANATGQRSIVFSTMYLYFNAKQSDAPLVDDIVAALKNIKPPIVLYNVCRTPSPAAGSYNSTLSHVAKPEKTNVELSAVQDKPSVSDNLKDTVNAEADAAKENILPPTSTDAIG</sequence>
<evidence type="ECO:0000313" key="3">
    <source>
        <dbReference type="EMBL" id="CAF0854627.1"/>
    </source>
</evidence>
<reference evidence="4" key="1">
    <citation type="submission" date="2021-02" db="EMBL/GenBank/DDBJ databases">
        <authorList>
            <person name="Nowell W R."/>
        </authorList>
    </citation>
    <scope>NUCLEOTIDE SEQUENCE</scope>
</reference>
<keyword evidence="2" id="KW-0472">Membrane</keyword>
<proteinExistence type="predicted"/>
<name>A0A815DHY7_ADIRI</name>